<dbReference type="Proteomes" id="UP000289738">
    <property type="component" value="Chromosome A07"/>
</dbReference>
<reference evidence="1 2" key="1">
    <citation type="submission" date="2019-01" db="EMBL/GenBank/DDBJ databases">
        <title>Sequencing of cultivated peanut Arachis hypogaea provides insights into genome evolution and oil improvement.</title>
        <authorList>
            <person name="Chen X."/>
        </authorList>
    </citation>
    <scope>NUCLEOTIDE SEQUENCE [LARGE SCALE GENOMIC DNA]</scope>
    <source>
        <strain evidence="2">cv. Fuhuasheng</strain>
        <tissue evidence="1">Leaves</tissue>
    </source>
</reference>
<dbReference type="AlphaFoldDB" id="A0A445CHQ4"/>
<name>A0A445CHQ4_ARAHY</name>
<evidence type="ECO:0000313" key="2">
    <source>
        <dbReference type="Proteomes" id="UP000289738"/>
    </source>
</evidence>
<accession>A0A445CHQ4</accession>
<evidence type="ECO:0000313" key="1">
    <source>
        <dbReference type="EMBL" id="RYR50459.1"/>
    </source>
</evidence>
<proteinExistence type="predicted"/>
<protein>
    <submittedName>
        <fullName evidence="1">Uncharacterized protein</fullName>
    </submittedName>
</protein>
<gene>
    <name evidence="1" type="ORF">Ahy_A07g037070</name>
</gene>
<dbReference type="Pfam" id="PF03004">
    <property type="entry name" value="Transposase_24"/>
    <property type="match status" value="1"/>
</dbReference>
<organism evidence="1 2">
    <name type="scientific">Arachis hypogaea</name>
    <name type="common">Peanut</name>
    <dbReference type="NCBI Taxonomy" id="3818"/>
    <lineage>
        <taxon>Eukaryota</taxon>
        <taxon>Viridiplantae</taxon>
        <taxon>Streptophyta</taxon>
        <taxon>Embryophyta</taxon>
        <taxon>Tracheophyta</taxon>
        <taxon>Spermatophyta</taxon>
        <taxon>Magnoliopsida</taxon>
        <taxon>eudicotyledons</taxon>
        <taxon>Gunneridae</taxon>
        <taxon>Pentapetalae</taxon>
        <taxon>rosids</taxon>
        <taxon>fabids</taxon>
        <taxon>Fabales</taxon>
        <taxon>Fabaceae</taxon>
        <taxon>Papilionoideae</taxon>
        <taxon>50 kb inversion clade</taxon>
        <taxon>dalbergioids sensu lato</taxon>
        <taxon>Dalbergieae</taxon>
        <taxon>Pterocarpus clade</taxon>
        <taxon>Arachis</taxon>
    </lineage>
</organism>
<comment type="caution">
    <text evidence="1">The sequence shown here is derived from an EMBL/GenBank/DDBJ whole genome shotgun (WGS) entry which is preliminary data.</text>
</comment>
<sequence length="165" mass="18663">MLNDVRQGPDHLTTWHRPDIKKVVLVHWETEKGFRHRCLTNKANRVSARSSKYIGSLATFMKTKDRLSKSLDREATLVEMLKYTYTLKENKDRFADYRLEAATQQSQQSGEDTANGSATSVVDLDVVWREIASVSYKKRVYGLGSFFATSICTSTLRSSSGSITS</sequence>
<dbReference type="EMBL" id="SDMP01000007">
    <property type="protein sequence ID" value="RYR50459.1"/>
    <property type="molecule type" value="Genomic_DNA"/>
</dbReference>
<dbReference type="InterPro" id="IPR004252">
    <property type="entry name" value="Probable_transposase_24"/>
</dbReference>
<keyword evidence="2" id="KW-1185">Reference proteome</keyword>